<dbReference type="InterPro" id="IPR037185">
    <property type="entry name" value="EmrE-like"/>
</dbReference>
<feature type="transmembrane region" description="Helical" evidence="6">
    <location>
        <begin position="207"/>
        <end position="226"/>
    </location>
</feature>
<feature type="transmembrane region" description="Helical" evidence="6">
    <location>
        <begin position="263"/>
        <end position="283"/>
    </location>
</feature>
<dbReference type="Gene3D" id="1.10.3730.20">
    <property type="match status" value="1"/>
</dbReference>
<feature type="transmembrane region" description="Helical" evidence="6">
    <location>
        <begin position="174"/>
        <end position="195"/>
    </location>
</feature>
<evidence type="ECO:0000256" key="4">
    <source>
        <dbReference type="ARBA" id="ARBA00022989"/>
    </source>
</evidence>
<dbReference type="Proteomes" id="UP000033572">
    <property type="component" value="Unassembled WGS sequence"/>
</dbReference>
<feature type="transmembrane region" description="Helical" evidence="6">
    <location>
        <begin position="34"/>
        <end position="52"/>
    </location>
</feature>
<dbReference type="GO" id="GO:0016020">
    <property type="term" value="C:membrane"/>
    <property type="evidence" value="ECO:0007669"/>
    <property type="project" value="UniProtKB-SubCell"/>
</dbReference>
<dbReference type="InterPro" id="IPR050638">
    <property type="entry name" value="AA-Vitamin_Transporters"/>
</dbReference>
<evidence type="ECO:0000256" key="5">
    <source>
        <dbReference type="ARBA" id="ARBA00023136"/>
    </source>
</evidence>
<organism evidence="8 9">
    <name type="scientific">Microbacterium foliorum</name>
    <dbReference type="NCBI Taxonomy" id="104336"/>
    <lineage>
        <taxon>Bacteria</taxon>
        <taxon>Bacillati</taxon>
        <taxon>Actinomycetota</taxon>
        <taxon>Actinomycetes</taxon>
        <taxon>Micrococcales</taxon>
        <taxon>Microbacteriaceae</taxon>
        <taxon>Microbacterium</taxon>
    </lineage>
</organism>
<comment type="similarity">
    <text evidence="2">Belongs to the EamA transporter family.</text>
</comment>
<proteinExistence type="inferred from homology"/>
<evidence type="ECO:0000256" key="1">
    <source>
        <dbReference type="ARBA" id="ARBA00004141"/>
    </source>
</evidence>
<evidence type="ECO:0000256" key="2">
    <source>
        <dbReference type="ARBA" id="ARBA00007362"/>
    </source>
</evidence>
<keyword evidence="4 6" id="KW-1133">Transmembrane helix</keyword>
<comment type="subcellular location">
    <subcellularLocation>
        <location evidence="1">Membrane</location>
        <topology evidence="1">Multi-pass membrane protein</topology>
    </subcellularLocation>
</comment>
<feature type="transmembrane region" description="Helical" evidence="6">
    <location>
        <begin position="117"/>
        <end position="136"/>
    </location>
</feature>
<keyword evidence="5 6" id="KW-0472">Membrane</keyword>
<keyword evidence="9" id="KW-1185">Reference proteome</keyword>
<dbReference type="AlphaFoldDB" id="A0A0F0KA60"/>
<feature type="transmembrane region" description="Helical" evidence="6">
    <location>
        <begin position="142"/>
        <end position="162"/>
    </location>
</feature>
<dbReference type="RefSeq" id="WP_045255232.1">
    <property type="nucleotide sequence ID" value="NZ_CP031425.1"/>
</dbReference>
<gene>
    <name evidence="8" type="ORF">RN50_02933</name>
</gene>
<dbReference type="PANTHER" id="PTHR32322">
    <property type="entry name" value="INNER MEMBRANE TRANSPORTER"/>
    <property type="match status" value="1"/>
</dbReference>
<feature type="domain" description="EamA" evidence="7">
    <location>
        <begin position="7"/>
        <end position="133"/>
    </location>
</feature>
<comment type="caution">
    <text evidence="8">The sequence shown here is derived from an EMBL/GenBank/DDBJ whole genome shotgun (WGS) entry which is preliminary data.</text>
</comment>
<dbReference type="Pfam" id="PF00892">
    <property type="entry name" value="EamA"/>
    <property type="match status" value="2"/>
</dbReference>
<evidence type="ECO:0000256" key="6">
    <source>
        <dbReference type="SAM" id="Phobius"/>
    </source>
</evidence>
<evidence type="ECO:0000313" key="9">
    <source>
        <dbReference type="Proteomes" id="UP000033572"/>
    </source>
</evidence>
<dbReference type="EMBL" id="JYIU01000046">
    <property type="protein sequence ID" value="KJL17832.1"/>
    <property type="molecule type" value="Genomic_DNA"/>
</dbReference>
<reference evidence="8 9" key="1">
    <citation type="submission" date="2015-02" db="EMBL/GenBank/DDBJ databases">
        <title>Draft genome sequences of ten Microbacterium spp. with emphasis on heavy metal contaminated environments.</title>
        <authorList>
            <person name="Corretto E."/>
        </authorList>
    </citation>
    <scope>NUCLEOTIDE SEQUENCE [LARGE SCALE GENOMIC DNA]</scope>
    <source>
        <strain evidence="8 9">DSM 12966</strain>
    </source>
</reference>
<keyword evidence="3 6" id="KW-0812">Transmembrane</keyword>
<sequence>MNRTATLLLTALAPISWGTTYLVTTALLPAGHPLLAGVLRALPAGIIALAIGGTLPRGGWWGKAVILGILNIGAFFALLFVAAERLPGGVAAAVAGVQPLIILALGALVVQERIRPTAATAAVVGAAGVALIVLSPAASLDLLGVLAATGGVTATALGMVLTKRWGRPSGVGPVAYAGWQLTAGGLFLLPLTLMFEGLPPAIDGTAALGYLWLGSVGGLLAYTLWFRGIQQLPVIAPGLLALLSPVVAAILGTLVAGERFAPVQTVGLALVLLALVAGQLGALRRPRA</sequence>
<feature type="transmembrane region" description="Helical" evidence="6">
    <location>
        <begin position="238"/>
        <end position="257"/>
    </location>
</feature>
<feature type="transmembrane region" description="Helical" evidence="6">
    <location>
        <begin position="64"/>
        <end position="83"/>
    </location>
</feature>
<dbReference type="PANTHER" id="PTHR32322:SF2">
    <property type="entry name" value="EAMA DOMAIN-CONTAINING PROTEIN"/>
    <property type="match status" value="1"/>
</dbReference>
<feature type="domain" description="EamA" evidence="7">
    <location>
        <begin position="143"/>
        <end position="276"/>
    </location>
</feature>
<evidence type="ECO:0000256" key="3">
    <source>
        <dbReference type="ARBA" id="ARBA00022692"/>
    </source>
</evidence>
<dbReference type="InterPro" id="IPR000620">
    <property type="entry name" value="EamA_dom"/>
</dbReference>
<dbReference type="GeneID" id="94444241"/>
<name>A0A0F0KA60_9MICO</name>
<evidence type="ECO:0000259" key="7">
    <source>
        <dbReference type="Pfam" id="PF00892"/>
    </source>
</evidence>
<feature type="transmembrane region" description="Helical" evidence="6">
    <location>
        <begin position="89"/>
        <end position="110"/>
    </location>
</feature>
<dbReference type="KEGG" id="mfol:DXT68_07550"/>
<evidence type="ECO:0000313" key="8">
    <source>
        <dbReference type="EMBL" id="KJL17832.1"/>
    </source>
</evidence>
<accession>A0A0F0KA60</accession>
<dbReference type="PATRIC" id="fig|104336.4.peg.2974"/>
<dbReference type="SUPFAM" id="SSF103481">
    <property type="entry name" value="Multidrug resistance efflux transporter EmrE"/>
    <property type="match status" value="2"/>
</dbReference>
<protein>
    <submittedName>
        <fullName evidence="8">Putative DMT superfamily transporter inner membrane protein</fullName>
    </submittedName>
</protein>